<reference evidence="1" key="2">
    <citation type="journal article" date="2024" name="Plant">
        <title>Genomic evolution and insights into agronomic trait innovations of Sesamum species.</title>
        <authorList>
            <person name="Miao H."/>
            <person name="Wang L."/>
            <person name="Qu L."/>
            <person name="Liu H."/>
            <person name="Sun Y."/>
            <person name="Le M."/>
            <person name="Wang Q."/>
            <person name="Wei S."/>
            <person name="Zheng Y."/>
            <person name="Lin W."/>
            <person name="Duan Y."/>
            <person name="Cao H."/>
            <person name="Xiong S."/>
            <person name="Wang X."/>
            <person name="Wei L."/>
            <person name="Li C."/>
            <person name="Ma Q."/>
            <person name="Ju M."/>
            <person name="Zhao R."/>
            <person name="Li G."/>
            <person name="Mu C."/>
            <person name="Tian Q."/>
            <person name="Mei H."/>
            <person name="Zhang T."/>
            <person name="Gao T."/>
            <person name="Zhang H."/>
        </authorList>
    </citation>
    <scope>NUCLEOTIDE SEQUENCE</scope>
    <source>
        <strain evidence="1">KEN1</strain>
    </source>
</reference>
<dbReference type="AlphaFoldDB" id="A0AAW2TA19"/>
<sequence length="208" mass="23801">MGKGRWHGNSWILNSISKDIVESFPYIDTTRDLWLELEARFGVSNGPLVYQLQREIAAVAQGTHSVSSYFNRLKKLWDELGCLVSTPSNGAAKEIANLYQMDHLMQFLMGLDESFEGIRNQILMMEPLPSVSKAYAIVLRVERQREVKSTYGNPSQNMTMQARISRGAKVKSQWKIKGAQDKKNQYCTHYNKTGHSKDYCFEIHGYPD</sequence>
<reference evidence="1" key="1">
    <citation type="submission" date="2020-06" db="EMBL/GenBank/DDBJ databases">
        <authorList>
            <person name="Li T."/>
            <person name="Hu X."/>
            <person name="Zhang T."/>
            <person name="Song X."/>
            <person name="Zhang H."/>
            <person name="Dai N."/>
            <person name="Sheng W."/>
            <person name="Hou X."/>
            <person name="Wei L."/>
        </authorList>
    </citation>
    <scope>NUCLEOTIDE SEQUENCE</scope>
    <source>
        <strain evidence="1">KEN1</strain>
        <tissue evidence="1">Leaf</tissue>
    </source>
</reference>
<dbReference type="PANTHER" id="PTHR34222">
    <property type="entry name" value="GAG_PRE-INTEGRS DOMAIN-CONTAINING PROTEIN"/>
    <property type="match status" value="1"/>
</dbReference>
<feature type="non-terminal residue" evidence="1">
    <location>
        <position position="208"/>
    </location>
</feature>
<name>A0AAW2TA19_9LAMI</name>
<evidence type="ECO:0000313" key="1">
    <source>
        <dbReference type="EMBL" id="KAL0401770.1"/>
    </source>
</evidence>
<proteinExistence type="predicted"/>
<evidence type="ECO:0008006" key="2">
    <source>
        <dbReference type="Google" id="ProtNLM"/>
    </source>
</evidence>
<comment type="caution">
    <text evidence="1">The sequence shown here is derived from an EMBL/GenBank/DDBJ whole genome shotgun (WGS) entry which is preliminary data.</text>
</comment>
<accession>A0AAW2TA19</accession>
<dbReference type="PANTHER" id="PTHR34222:SF99">
    <property type="entry name" value="PROTEIN, PUTATIVE-RELATED"/>
    <property type="match status" value="1"/>
</dbReference>
<dbReference type="EMBL" id="JACGWN010000015">
    <property type="protein sequence ID" value="KAL0401770.1"/>
    <property type="molecule type" value="Genomic_DNA"/>
</dbReference>
<gene>
    <name evidence="1" type="ORF">Slati_4206900</name>
</gene>
<protein>
    <recommendedName>
        <fullName evidence="2">Retrotransposon gag domain-containing protein</fullName>
    </recommendedName>
</protein>
<organism evidence="1">
    <name type="scientific">Sesamum latifolium</name>
    <dbReference type="NCBI Taxonomy" id="2727402"/>
    <lineage>
        <taxon>Eukaryota</taxon>
        <taxon>Viridiplantae</taxon>
        <taxon>Streptophyta</taxon>
        <taxon>Embryophyta</taxon>
        <taxon>Tracheophyta</taxon>
        <taxon>Spermatophyta</taxon>
        <taxon>Magnoliopsida</taxon>
        <taxon>eudicotyledons</taxon>
        <taxon>Gunneridae</taxon>
        <taxon>Pentapetalae</taxon>
        <taxon>asterids</taxon>
        <taxon>lamiids</taxon>
        <taxon>Lamiales</taxon>
        <taxon>Pedaliaceae</taxon>
        <taxon>Sesamum</taxon>
    </lineage>
</organism>